<evidence type="ECO:0000256" key="1">
    <source>
        <dbReference type="SAM" id="SignalP"/>
    </source>
</evidence>
<evidence type="ECO:0000313" key="2">
    <source>
        <dbReference type="EMBL" id="QHS63617.1"/>
    </source>
</evidence>
<dbReference type="AlphaFoldDB" id="A0A6B9ZNR6"/>
<proteinExistence type="predicted"/>
<evidence type="ECO:0000313" key="3">
    <source>
        <dbReference type="Proteomes" id="UP000476411"/>
    </source>
</evidence>
<keyword evidence="1" id="KW-0732">Signal</keyword>
<name>A0A6B9ZNR6_9BACT</name>
<feature type="chain" id="PRO_5025406591" evidence="1">
    <location>
        <begin position="26"/>
        <end position="131"/>
    </location>
</feature>
<dbReference type="RefSeq" id="WP_162335333.1">
    <property type="nucleotide sequence ID" value="NZ_CP048113.1"/>
</dbReference>
<feature type="signal peptide" evidence="1">
    <location>
        <begin position="1"/>
        <end position="25"/>
    </location>
</feature>
<protein>
    <submittedName>
        <fullName evidence="2">Uncharacterized protein</fullName>
    </submittedName>
</protein>
<accession>A0A6B9ZNR6</accession>
<keyword evidence="3" id="KW-1185">Reference proteome</keyword>
<reference evidence="2 3" key="1">
    <citation type="submission" date="2020-01" db="EMBL/GenBank/DDBJ databases">
        <title>Complete genome sequence of Chitinophaga sp. H33E-04 isolated from quinoa roots.</title>
        <authorList>
            <person name="Weon H.-Y."/>
            <person name="Lee S.A."/>
        </authorList>
    </citation>
    <scope>NUCLEOTIDE SEQUENCE [LARGE SCALE GENOMIC DNA]</scope>
    <source>
        <strain evidence="2 3">H33E-04</strain>
    </source>
</reference>
<sequence length="131" mass="15119">MRVAIFFVYLCFLLLSGVESSLARAYQNDESYTISTQTEAGQPSYMTTASLECSVVRDTRPVTEDEYIISEEVEDEDPNNYFSPKFKLLAKGRDAYAYQNSLRYLRRYFKAPPFAADQTSCKYLTQRALRI</sequence>
<dbReference type="EMBL" id="CP048113">
    <property type="protein sequence ID" value="QHS63617.1"/>
    <property type="molecule type" value="Genomic_DNA"/>
</dbReference>
<gene>
    <name evidence="2" type="ORF">GWR21_29765</name>
</gene>
<organism evidence="2 3">
    <name type="scientific">Chitinophaga agri</name>
    <dbReference type="NCBI Taxonomy" id="2703787"/>
    <lineage>
        <taxon>Bacteria</taxon>
        <taxon>Pseudomonadati</taxon>
        <taxon>Bacteroidota</taxon>
        <taxon>Chitinophagia</taxon>
        <taxon>Chitinophagales</taxon>
        <taxon>Chitinophagaceae</taxon>
        <taxon>Chitinophaga</taxon>
    </lineage>
</organism>
<dbReference type="KEGG" id="chih:GWR21_29765"/>
<dbReference type="Proteomes" id="UP000476411">
    <property type="component" value="Chromosome"/>
</dbReference>